<protein>
    <submittedName>
        <fullName evidence="2">Helix-turn-helix transcriptional regulator</fullName>
    </submittedName>
</protein>
<dbReference type="Proteomes" id="UP001309705">
    <property type="component" value="Unassembled WGS sequence"/>
</dbReference>
<evidence type="ECO:0000313" key="2">
    <source>
        <dbReference type="EMBL" id="MEC5343222.1"/>
    </source>
</evidence>
<dbReference type="InterPro" id="IPR001387">
    <property type="entry name" value="Cro/C1-type_HTH"/>
</dbReference>
<proteinExistence type="predicted"/>
<name>A0ABU6JRI5_9GAMM</name>
<dbReference type="SUPFAM" id="SSF47413">
    <property type="entry name" value="lambda repressor-like DNA-binding domains"/>
    <property type="match status" value="1"/>
</dbReference>
<gene>
    <name evidence="2" type="ORF">VSX58_11530</name>
</gene>
<dbReference type="EMBL" id="JAYWTM010000007">
    <property type="protein sequence ID" value="MEC5343222.1"/>
    <property type="molecule type" value="Genomic_DNA"/>
</dbReference>
<evidence type="ECO:0000259" key="1">
    <source>
        <dbReference type="PROSITE" id="PS50943"/>
    </source>
</evidence>
<sequence length="295" mass="33683">MKNTAIDYLAIGQRLRAYRIAASLNAEQIASALGISRAAVYRLEKGDIKKIETLERLAGCLNTTFETLLGVGMEYYSHASGFLERMRQLEESSTRIYSHFDPFSYLLTSRRYDDYLKQMLLEADNNRANSDVLDEKSRQTLDILFERKSHLNKHLPKIHNLIGIQHIEKFIHLGLIGTLNISPSARMERVLLARQEVQHLLQVLEEKKNIVQVAITTETMPSSTFQIFYKDREPLSVASSPFRLGELPNIHSGVAWVSSSKEAILHHQSLFDGLWHNAAKGEDACRLLQETLDRF</sequence>
<dbReference type="Gene3D" id="1.10.260.40">
    <property type="entry name" value="lambda repressor-like DNA-binding domains"/>
    <property type="match status" value="1"/>
</dbReference>
<evidence type="ECO:0000313" key="3">
    <source>
        <dbReference type="Proteomes" id="UP001309705"/>
    </source>
</evidence>
<dbReference type="Pfam" id="PF01381">
    <property type="entry name" value="HTH_3"/>
    <property type="match status" value="1"/>
</dbReference>
<dbReference type="CDD" id="cd00093">
    <property type="entry name" value="HTH_XRE"/>
    <property type="match status" value="1"/>
</dbReference>
<accession>A0ABU6JRI5</accession>
<dbReference type="PROSITE" id="PS00716">
    <property type="entry name" value="SIGMA70_2"/>
    <property type="match status" value="1"/>
</dbReference>
<feature type="domain" description="HTH cro/C1-type" evidence="1">
    <location>
        <begin position="15"/>
        <end position="68"/>
    </location>
</feature>
<organism evidence="2 3">
    <name type="scientific">Brenneria populi</name>
    <dbReference type="NCBI Taxonomy" id="1505588"/>
    <lineage>
        <taxon>Bacteria</taxon>
        <taxon>Pseudomonadati</taxon>
        <taxon>Pseudomonadota</taxon>
        <taxon>Gammaproteobacteria</taxon>
        <taxon>Enterobacterales</taxon>
        <taxon>Pectobacteriaceae</taxon>
        <taxon>Brenneria</taxon>
    </lineage>
</organism>
<dbReference type="RefSeq" id="WP_327613342.1">
    <property type="nucleotide sequence ID" value="NZ_JAYWTM010000007.1"/>
</dbReference>
<dbReference type="InterPro" id="IPR010982">
    <property type="entry name" value="Lambda_DNA-bd_dom_sf"/>
</dbReference>
<comment type="caution">
    <text evidence="2">The sequence shown here is derived from an EMBL/GenBank/DDBJ whole genome shotgun (WGS) entry which is preliminary data.</text>
</comment>
<dbReference type="InterPro" id="IPR000943">
    <property type="entry name" value="RNA_pol_sigma70"/>
</dbReference>
<reference evidence="2 3" key="1">
    <citation type="journal article" date="2017" name="Int. J. Syst. Evol. Microbiol.">
        <title>Brenneria populi subsp. brevivirga subsp. nov. isolated from symptomatic bark of Populus x euramericana canker, and description of Brenneria populi subsp. populi subsp. nov.</title>
        <authorList>
            <person name="Zheng M.H."/>
            <person name="Piao C.G."/>
            <person name="Xue H."/>
            <person name="Guo M.W."/>
            <person name="Li Y."/>
        </authorList>
    </citation>
    <scope>NUCLEOTIDE SEQUENCE [LARGE SCALE GENOMIC DNA]</scope>
    <source>
        <strain evidence="2 3">D9-5</strain>
    </source>
</reference>
<dbReference type="PROSITE" id="PS50943">
    <property type="entry name" value="HTH_CROC1"/>
    <property type="match status" value="1"/>
</dbReference>
<keyword evidence="3" id="KW-1185">Reference proteome</keyword>
<dbReference type="SMART" id="SM00530">
    <property type="entry name" value="HTH_XRE"/>
    <property type="match status" value="1"/>
</dbReference>